<comment type="similarity">
    <text evidence="1 3">Belongs to the UreD family.</text>
</comment>
<dbReference type="InterPro" id="IPR002669">
    <property type="entry name" value="UreD"/>
</dbReference>
<comment type="caution">
    <text evidence="4">The sequence shown here is derived from an EMBL/GenBank/DDBJ whole genome shotgun (WGS) entry which is preliminary data.</text>
</comment>
<evidence type="ECO:0000313" key="4">
    <source>
        <dbReference type="EMBL" id="GGB39910.1"/>
    </source>
</evidence>
<dbReference type="PANTHER" id="PTHR33643">
    <property type="entry name" value="UREASE ACCESSORY PROTEIN D"/>
    <property type="match status" value="1"/>
</dbReference>
<organism evidence="4 5">
    <name type="scientific">Roseibium aquae</name>
    <dbReference type="NCBI Taxonomy" id="1323746"/>
    <lineage>
        <taxon>Bacteria</taxon>
        <taxon>Pseudomonadati</taxon>
        <taxon>Pseudomonadota</taxon>
        <taxon>Alphaproteobacteria</taxon>
        <taxon>Hyphomicrobiales</taxon>
        <taxon>Stappiaceae</taxon>
        <taxon>Roseibium</taxon>
    </lineage>
</organism>
<dbReference type="EMBL" id="BMFA01000002">
    <property type="protein sequence ID" value="GGB39910.1"/>
    <property type="molecule type" value="Genomic_DNA"/>
</dbReference>
<dbReference type="OrthoDB" id="9798842at2"/>
<proteinExistence type="inferred from homology"/>
<dbReference type="Pfam" id="PF01774">
    <property type="entry name" value="UreD"/>
    <property type="match status" value="1"/>
</dbReference>
<name>A0A916TCP9_9HYPH</name>
<dbReference type="GO" id="GO:0005737">
    <property type="term" value="C:cytoplasm"/>
    <property type="evidence" value="ECO:0007669"/>
    <property type="project" value="UniProtKB-SubCell"/>
</dbReference>
<accession>A0A916TCP9</accession>
<comment type="subunit">
    <text evidence="3">UreD, UreF and UreG form a complex that acts as a GTP-hydrolysis-dependent molecular chaperone, activating the urease apoprotein by helping to assemble the nickel containing metallocenter of UreC. The UreE protein probably delivers the nickel.</text>
</comment>
<keyword evidence="5" id="KW-1185">Reference proteome</keyword>
<protein>
    <recommendedName>
        <fullName evidence="3">Urease accessory protein UreD</fullName>
    </recommendedName>
</protein>
<sequence>MYRFDEPEFKDRSAPVLQRARGEARVAFKRKEGRTRLQDLFQSGSAKMRLPRIYTGAPTAVLINTAGGLTGGDRMIYRAATQMGAHAIVTTQTAERAYRSSGGAATVSADLAVSSESRLEWLPQETILFDRSALARSLTADLAGTAGLLCLEAVVIGRPAMGEVVEHVQFSDRWRIRRDGKLVYADDIRLHGNPSEVFKGPATANGGTAFATLIDCDPAAEERLSRAREALEAAHRSSGLAGGCSAWNGVLTARFVASDGRTLKQGLSAFLTHYRDAQLPRVWQI</sequence>
<comment type="subcellular location">
    <subcellularLocation>
        <location evidence="3">Cytoplasm</location>
    </subcellularLocation>
</comment>
<evidence type="ECO:0000313" key="5">
    <source>
        <dbReference type="Proteomes" id="UP000605148"/>
    </source>
</evidence>
<dbReference type="AlphaFoldDB" id="A0A916TCP9"/>
<keyword evidence="3" id="KW-0996">Nickel insertion</keyword>
<dbReference type="GO" id="GO:0016151">
    <property type="term" value="F:nickel cation binding"/>
    <property type="evidence" value="ECO:0007669"/>
    <property type="project" value="UniProtKB-UniRule"/>
</dbReference>
<reference evidence="4" key="1">
    <citation type="journal article" date="2014" name="Int. J. Syst. Evol. Microbiol.">
        <title>Complete genome sequence of Corynebacterium casei LMG S-19264T (=DSM 44701T), isolated from a smear-ripened cheese.</title>
        <authorList>
            <consortium name="US DOE Joint Genome Institute (JGI-PGF)"/>
            <person name="Walter F."/>
            <person name="Albersmeier A."/>
            <person name="Kalinowski J."/>
            <person name="Ruckert C."/>
        </authorList>
    </citation>
    <scope>NUCLEOTIDE SEQUENCE</scope>
    <source>
        <strain evidence="4">CGMCC 1.12426</strain>
    </source>
</reference>
<comment type="function">
    <text evidence="3">Required for maturation of urease via the functional incorporation of the urease nickel metallocenter.</text>
</comment>
<dbReference type="RefSeq" id="WP_150494939.1">
    <property type="nucleotide sequence ID" value="NZ_BMFA01000002.1"/>
</dbReference>
<dbReference type="PANTHER" id="PTHR33643:SF1">
    <property type="entry name" value="UREASE ACCESSORY PROTEIN D"/>
    <property type="match status" value="1"/>
</dbReference>
<evidence type="ECO:0000256" key="2">
    <source>
        <dbReference type="ARBA" id="ARBA00023186"/>
    </source>
</evidence>
<keyword evidence="3" id="KW-0963">Cytoplasm</keyword>
<evidence type="ECO:0000256" key="1">
    <source>
        <dbReference type="ARBA" id="ARBA00007177"/>
    </source>
</evidence>
<dbReference type="Proteomes" id="UP000605148">
    <property type="component" value="Unassembled WGS sequence"/>
</dbReference>
<evidence type="ECO:0000256" key="3">
    <source>
        <dbReference type="HAMAP-Rule" id="MF_01384"/>
    </source>
</evidence>
<reference evidence="4" key="2">
    <citation type="submission" date="2020-09" db="EMBL/GenBank/DDBJ databases">
        <authorList>
            <person name="Sun Q."/>
            <person name="Zhou Y."/>
        </authorList>
    </citation>
    <scope>NUCLEOTIDE SEQUENCE</scope>
    <source>
        <strain evidence="4">CGMCC 1.12426</strain>
    </source>
</reference>
<dbReference type="HAMAP" id="MF_01384">
    <property type="entry name" value="UreD"/>
    <property type="match status" value="1"/>
</dbReference>
<gene>
    <name evidence="3 4" type="primary">ureD</name>
    <name evidence="4" type="ORF">GCM10011316_09940</name>
</gene>
<keyword evidence="2 3" id="KW-0143">Chaperone</keyword>